<dbReference type="Gene3D" id="1.20.120.910">
    <property type="entry name" value="DksA, coiled-coil domain"/>
    <property type="match status" value="1"/>
</dbReference>
<dbReference type="GO" id="GO:0008270">
    <property type="term" value="F:zinc ion binding"/>
    <property type="evidence" value="ECO:0007669"/>
    <property type="project" value="UniProtKB-KW"/>
</dbReference>
<keyword evidence="2" id="KW-0863">Zinc-finger</keyword>
<feature type="domain" description="Zinc finger DksA/TraR C4-type" evidence="4">
    <location>
        <begin position="80"/>
        <end position="115"/>
    </location>
</feature>
<dbReference type="PANTHER" id="PTHR33823">
    <property type="entry name" value="RNA POLYMERASE-BINDING TRANSCRIPTION FACTOR DKSA-RELATED"/>
    <property type="match status" value="1"/>
</dbReference>
<reference evidence="5" key="1">
    <citation type="submission" date="2019-08" db="EMBL/GenBank/DDBJ databases">
        <authorList>
            <person name="Kucharzyk K."/>
            <person name="Murdoch R.W."/>
            <person name="Higgins S."/>
            <person name="Loffler F."/>
        </authorList>
    </citation>
    <scope>NUCLEOTIDE SEQUENCE</scope>
</reference>
<keyword evidence="1" id="KW-0479">Metal-binding</keyword>
<evidence type="ECO:0000256" key="1">
    <source>
        <dbReference type="ARBA" id="ARBA00022723"/>
    </source>
</evidence>
<evidence type="ECO:0000256" key="2">
    <source>
        <dbReference type="ARBA" id="ARBA00022771"/>
    </source>
</evidence>
<dbReference type="Pfam" id="PF01258">
    <property type="entry name" value="zf-dskA_traR"/>
    <property type="match status" value="1"/>
</dbReference>
<dbReference type="InterPro" id="IPR000962">
    <property type="entry name" value="Znf_DskA_TraR"/>
</dbReference>
<comment type="caution">
    <text evidence="5">The sequence shown here is derived from an EMBL/GenBank/DDBJ whole genome shotgun (WGS) entry which is preliminary data.</text>
</comment>
<evidence type="ECO:0000313" key="5">
    <source>
        <dbReference type="EMBL" id="MPL58880.1"/>
    </source>
</evidence>
<dbReference type="AlphaFoldDB" id="A0A644SVY8"/>
<name>A0A644SVY8_9ZZZZ</name>
<gene>
    <name evidence="5" type="primary">dksA_2</name>
    <name evidence="5" type="ORF">SDC9_04426</name>
</gene>
<dbReference type="InterPro" id="IPR037187">
    <property type="entry name" value="DnaK_N"/>
</dbReference>
<accession>A0A644SVY8</accession>
<dbReference type="SUPFAM" id="SSF57716">
    <property type="entry name" value="Glucocorticoid receptor-like (DNA-binding domain)"/>
    <property type="match status" value="1"/>
</dbReference>
<dbReference type="EMBL" id="VSSQ01000008">
    <property type="protein sequence ID" value="MPL58880.1"/>
    <property type="molecule type" value="Genomic_DNA"/>
</dbReference>
<dbReference type="SUPFAM" id="SSF109635">
    <property type="entry name" value="DnaK suppressor protein DksA, alpha-hairpin domain"/>
    <property type="match status" value="1"/>
</dbReference>
<protein>
    <submittedName>
        <fullName evidence="5">RNA polymerase-binding transcription factor DksA</fullName>
    </submittedName>
</protein>
<evidence type="ECO:0000256" key="3">
    <source>
        <dbReference type="ARBA" id="ARBA00022833"/>
    </source>
</evidence>
<keyword evidence="3" id="KW-0862">Zinc</keyword>
<organism evidence="5">
    <name type="scientific">bioreactor metagenome</name>
    <dbReference type="NCBI Taxonomy" id="1076179"/>
    <lineage>
        <taxon>unclassified sequences</taxon>
        <taxon>metagenomes</taxon>
        <taxon>ecological metagenomes</taxon>
    </lineage>
</organism>
<dbReference type="PANTHER" id="PTHR33823:SF4">
    <property type="entry name" value="GENERAL STRESS PROTEIN 16O"/>
    <property type="match status" value="1"/>
</dbReference>
<sequence>MEKTFTEQMQELLYAQKREILEGLAATNEEFRAIVAEMDPKDVADVASDDIDRKMIEALGSQDIKRLKAIDAALTRVSQGRYGLCMACGKKIPQERLAAIPYAVLCIQCQKSEERRNR</sequence>
<evidence type="ECO:0000259" key="4">
    <source>
        <dbReference type="Pfam" id="PF01258"/>
    </source>
</evidence>
<proteinExistence type="predicted"/>
<dbReference type="PROSITE" id="PS51128">
    <property type="entry name" value="ZF_DKSA_2"/>
    <property type="match status" value="1"/>
</dbReference>